<dbReference type="PRINTS" id="PR00081">
    <property type="entry name" value="GDHRDH"/>
</dbReference>
<dbReference type="PANTHER" id="PTHR42901:SF1">
    <property type="entry name" value="ALCOHOL DEHYDROGENASE"/>
    <property type="match status" value="1"/>
</dbReference>
<dbReference type="OrthoDB" id="658698at2"/>
<dbReference type="EMBL" id="FWFR01000003">
    <property type="protein sequence ID" value="SLN71788.1"/>
    <property type="molecule type" value="Genomic_DNA"/>
</dbReference>
<evidence type="ECO:0000313" key="5">
    <source>
        <dbReference type="Proteomes" id="UP000193200"/>
    </source>
</evidence>
<dbReference type="InterPro" id="IPR036291">
    <property type="entry name" value="NAD(P)-bd_dom_sf"/>
</dbReference>
<keyword evidence="5" id="KW-1185">Reference proteome</keyword>
<dbReference type="InParanoid" id="A0A1Y5TT62"/>
<evidence type="ECO:0000256" key="3">
    <source>
        <dbReference type="RuleBase" id="RU000363"/>
    </source>
</evidence>
<proteinExistence type="inferred from homology"/>
<dbReference type="GO" id="GO:0031132">
    <property type="term" value="F:serine 3-dehydrogenase activity"/>
    <property type="evidence" value="ECO:0007669"/>
    <property type="project" value="UniProtKB-EC"/>
</dbReference>
<dbReference type="RefSeq" id="WP_085885144.1">
    <property type="nucleotide sequence ID" value="NZ_FWFR01000003.1"/>
</dbReference>
<keyword evidence="2 4" id="KW-0560">Oxidoreductase</keyword>
<dbReference type="Pfam" id="PF00106">
    <property type="entry name" value="adh_short"/>
    <property type="match status" value="1"/>
</dbReference>
<dbReference type="InterPro" id="IPR002347">
    <property type="entry name" value="SDR_fam"/>
</dbReference>
<dbReference type="InterPro" id="IPR020904">
    <property type="entry name" value="Sc_DH/Rdtase_CS"/>
</dbReference>
<evidence type="ECO:0000313" key="4">
    <source>
        <dbReference type="EMBL" id="SLN71788.1"/>
    </source>
</evidence>
<dbReference type="PANTHER" id="PTHR42901">
    <property type="entry name" value="ALCOHOL DEHYDROGENASE"/>
    <property type="match status" value="1"/>
</dbReference>
<accession>A0A1Y5TT62</accession>
<name>A0A1Y5TT62_9PROT</name>
<comment type="similarity">
    <text evidence="1 3">Belongs to the short-chain dehydrogenases/reductases (SDR) family.</text>
</comment>
<dbReference type="Gene3D" id="3.40.50.720">
    <property type="entry name" value="NAD(P)-binding Rossmann-like Domain"/>
    <property type="match status" value="1"/>
</dbReference>
<gene>
    <name evidence="4" type="primary">sdh</name>
    <name evidence="4" type="ORF">OCH7691_03397</name>
</gene>
<dbReference type="Proteomes" id="UP000193200">
    <property type="component" value="Unassembled WGS sequence"/>
</dbReference>
<dbReference type="FunCoup" id="A0A1Y5TT62">
    <property type="interactions" value="471"/>
</dbReference>
<dbReference type="SUPFAM" id="SSF51735">
    <property type="entry name" value="NAD(P)-binding Rossmann-fold domains"/>
    <property type="match status" value="1"/>
</dbReference>
<dbReference type="FunFam" id="3.40.50.720:FF:000047">
    <property type="entry name" value="NADP-dependent L-serine/L-allo-threonine dehydrogenase"/>
    <property type="match status" value="1"/>
</dbReference>
<reference evidence="4 5" key="1">
    <citation type="submission" date="2017-03" db="EMBL/GenBank/DDBJ databases">
        <authorList>
            <person name="Afonso C.L."/>
            <person name="Miller P.J."/>
            <person name="Scott M.A."/>
            <person name="Spackman E."/>
            <person name="Goraichik I."/>
            <person name="Dimitrov K.M."/>
            <person name="Suarez D.L."/>
            <person name="Swayne D.E."/>
        </authorList>
    </citation>
    <scope>NUCLEOTIDE SEQUENCE [LARGE SCALE GENOMIC DNA]</scope>
    <source>
        <strain evidence="4 5">CECT 7691</strain>
    </source>
</reference>
<organism evidence="4 5">
    <name type="scientific">Oceanibacterium hippocampi</name>
    <dbReference type="NCBI Taxonomy" id="745714"/>
    <lineage>
        <taxon>Bacteria</taxon>
        <taxon>Pseudomonadati</taxon>
        <taxon>Pseudomonadota</taxon>
        <taxon>Alphaproteobacteria</taxon>
        <taxon>Sneathiellales</taxon>
        <taxon>Sneathiellaceae</taxon>
        <taxon>Oceanibacterium</taxon>
    </lineage>
</organism>
<dbReference type="PROSITE" id="PS00061">
    <property type="entry name" value="ADH_SHORT"/>
    <property type="match status" value="1"/>
</dbReference>
<evidence type="ECO:0000256" key="1">
    <source>
        <dbReference type="ARBA" id="ARBA00006484"/>
    </source>
</evidence>
<sequence length="251" mass="27048">MKSGTIVVVTGATAGIGAAAARRFAREGARVVAVGRRKDRLERLAGELGPDCLPVALDVTDAEAVAEAFGSLPATHREVGILINNAGVSLGDAPVSSASLEHMQRTIEVNTMGLVNVTHSLLPGMIERDRGDIINIGSVAGTYPYPKGHVYGASKAFVRQFTLNLRADLLGHQIRAMCIEPGTVHTEFAYVRTGDAESAKRFYDHKDLLEAEDIAEIIHFVTSLPRRVNINSLEVMSTAQSFGFFRFSEDL</sequence>
<dbReference type="EC" id="1.1.1.276" evidence="4"/>
<protein>
    <submittedName>
        <fullName evidence="4">Serine 3-dehydrogenase</fullName>
        <ecNumber evidence="4">1.1.1.276</ecNumber>
    </submittedName>
</protein>
<dbReference type="PRINTS" id="PR00080">
    <property type="entry name" value="SDRFAMILY"/>
</dbReference>
<dbReference type="AlphaFoldDB" id="A0A1Y5TT62"/>
<evidence type="ECO:0000256" key="2">
    <source>
        <dbReference type="ARBA" id="ARBA00023002"/>
    </source>
</evidence>